<feature type="compositionally biased region" description="Basic residues" evidence="1">
    <location>
        <begin position="365"/>
        <end position="379"/>
    </location>
</feature>
<organism evidence="2 3">
    <name type="scientific">Mya arenaria</name>
    <name type="common">Soft-shell clam</name>
    <dbReference type="NCBI Taxonomy" id="6604"/>
    <lineage>
        <taxon>Eukaryota</taxon>
        <taxon>Metazoa</taxon>
        <taxon>Spiralia</taxon>
        <taxon>Lophotrochozoa</taxon>
        <taxon>Mollusca</taxon>
        <taxon>Bivalvia</taxon>
        <taxon>Autobranchia</taxon>
        <taxon>Heteroconchia</taxon>
        <taxon>Euheterodonta</taxon>
        <taxon>Imparidentia</taxon>
        <taxon>Neoheterodontei</taxon>
        <taxon>Myida</taxon>
        <taxon>Myoidea</taxon>
        <taxon>Myidae</taxon>
        <taxon>Mya</taxon>
    </lineage>
</organism>
<feature type="region of interest" description="Disordered" evidence="1">
    <location>
        <begin position="335"/>
        <end position="393"/>
    </location>
</feature>
<feature type="region of interest" description="Disordered" evidence="1">
    <location>
        <begin position="80"/>
        <end position="108"/>
    </location>
</feature>
<evidence type="ECO:0000256" key="1">
    <source>
        <dbReference type="SAM" id="MobiDB-lite"/>
    </source>
</evidence>
<protein>
    <submittedName>
        <fullName evidence="2">Uncharacterized protein</fullName>
    </submittedName>
</protein>
<evidence type="ECO:0000313" key="2">
    <source>
        <dbReference type="EMBL" id="WAR01033.1"/>
    </source>
</evidence>
<reference evidence="2" key="1">
    <citation type="submission" date="2022-11" db="EMBL/GenBank/DDBJ databases">
        <title>Centuries of genome instability and evolution in soft-shell clam transmissible cancer (bioRxiv).</title>
        <authorList>
            <person name="Hart S.F.M."/>
            <person name="Yonemitsu M.A."/>
            <person name="Giersch R.M."/>
            <person name="Beal B.F."/>
            <person name="Arriagada G."/>
            <person name="Davis B.W."/>
            <person name="Ostrander E.A."/>
            <person name="Goff S.P."/>
            <person name="Metzger M.J."/>
        </authorList>
    </citation>
    <scope>NUCLEOTIDE SEQUENCE</scope>
    <source>
        <strain evidence="2">MELC-2E11</strain>
        <tissue evidence="2">Siphon/mantle</tissue>
    </source>
</reference>
<accession>A0ABY7DTG6</accession>
<evidence type="ECO:0000313" key="3">
    <source>
        <dbReference type="Proteomes" id="UP001164746"/>
    </source>
</evidence>
<gene>
    <name evidence="2" type="ORF">MAR_025405</name>
</gene>
<dbReference type="Proteomes" id="UP001164746">
    <property type="component" value="Chromosome 3"/>
</dbReference>
<proteinExistence type="predicted"/>
<sequence>MSGRPEASQLQAVFKELAGENGRVTSERLREFVQDLGLDFTQEEIREMTKEDMKREITNMSRELTQLRLNAPSRSSMVIAGRESPRKVPSRRAASRGASETYAAGRRSVMDSTVMEEHPDNTVTNQTASVSLPIRHPTENLSVPPSRQATAHYNVQPNRQTTEHRIELLKPDNQNDATIDTSDSISTPCAALVNKMSSHQGRPDGNTGDRHSVDIRDVKPAKVENVAPAPVVDQKIDSNSNTPGHDQLNTNECHNNTEIAVFVKPSQHESYDNVGGSCGIHIAEHRTDISNHERGSHDEQYGGQLNLPIDDHQTNNSINKEKGKYTVEIIQSTSRTISKGDGKRHKKKMKEPKVNDHNAKSLPAIRHKRPVQKTKRSRPPRLEEETPPGFRSGMGNEFRLSQLRIRQRVLYLMWRTVYDDVMTRARYANPDKKTVLKNERLNNNNTFNHHE</sequence>
<keyword evidence="3" id="KW-1185">Reference proteome</keyword>
<name>A0ABY7DTG6_MYAAR</name>
<dbReference type="EMBL" id="CP111014">
    <property type="protein sequence ID" value="WAR01033.1"/>
    <property type="molecule type" value="Genomic_DNA"/>
</dbReference>